<dbReference type="Pfam" id="PF00096">
    <property type="entry name" value="zf-C2H2"/>
    <property type="match status" value="6"/>
</dbReference>
<feature type="domain" description="C2H2-type" evidence="12">
    <location>
        <begin position="477"/>
        <end position="497"/>
    </location>
</feature>
<dbReference type="GO" id="GO:0043565">
    <property type="term" value="F:sequence-specific DNA binding"/>
    <property type="evidence" value="ECO:0007669"/>
    <property type="project" value="TreeGrafter"/>
</dbReference>
<feature type="region of interest" description="Disordered" evidence="11">
    <location>
        <begin position="335"/>
        <end position="354"/>
    </location>
</feature>
<keyword evidence="6" id="KW-0862">Zinc</keyword>
<feature type="domain" description="C2H2-type" evidence="12">
    <location>
        <begin position="505"/>
        <end position="525"/>
    </location>
</feature>
<dbReference type="Gene3D" id="3.30.160.60">
    <property type="entry name" value="Classic Zinc Finger"/>
    <property type="match status" value="9"/>
</dbReference>
<keyword evidence="4" id="KW-0677">Repeat</keyword>
<dbReference type="PANTHER" id="PTHR24408:SF21">
    <property type="entry name" value="ZINC FINGER PROTEIN"/>
    <property type="match status" value="1"/>
</dbReference>
<dbReference type="InterPro" id="IPR013087">
    <property type="entry name" value="Znf_C2H2_type"/>
</dbReference>
<feature type="domain" description="C2H2-type" evidence="12">
    <location>
        <begin position="450"/>
        <end position="470"/>
    </location>
</feature>
<dbReference type="InterPro" id="IPR036236">
    <property type="entry name" value="Znf_C2H2_sf"/>
</dbReference>
<name>A0A9N9SCZ7_PHACE</name>
<evidence type="ECO:0000256" key="2">
    <source>
        <dbReference type="ARBA" id="ARBA00004123"/>
    </source>
</evidence>
<dbReference type="AlphaFoldDB" id="A0A9N9SCZ7"/>
<feature type="compositionally biased region" description="Polar residues" evidence="11">
    <location>
        <begin position="306"/>
        <end position="321"/>
    </location>
</feature>
<comment type="function">
    <text evidence="1">May be involved in transcriptional regulation.</text>
</comment>
<dbReference type="PANTHER" id="PTHR24408">
    <property type="entry name" value="ZINC FINGER PROTEIN"/>
    <property type="match status" value="1"/>
</dbReference>
<reference evidence="13" key="1">
    <citation type="submission" date="2022-01" db="EMBL/GenBank/DDBJ databases">
        <authorList>
            <person name="King R."/>
        </authorList>
    </citation>
    <scope>NUCLEOTIDE SEQUENCE</scope>
</reference>
<feature type="domain" description="C2H2-type" evidence="12">
    <location>
        <begin position="151"/>
        <end position="172"/>
    </location>
</feature>
<evidence type="ECO:0000259" key="12">
    <source>
        <dbReference type="PROSITE" id="PS00028"/>
    </source>
</evidence>
<evidence type="ECO:0000256" key="7">
    <source>
        <dbReference type="ARBA" id="ARBA00023015"/>
    </source>
</evidence>
<feature type="domain" description="C2H2-type" evidence="12">
    <location>
        <begin position="564"/>
        <end position="586"/>
    </location>
</feature>
<sequence>MNSKLSECCIVCLEKMSQTINLNESNEKLNKLSALTHVEFSIYIEYSHLLCTSCDEKLTSSYSFLQQILKSIKILDGSKIKFKETIVSDEETSDPLIKSDQTSKSNDTDPLDDSLHTIRRTPSSSIKPVPIEEVNNAIEAFKKARGKCDNCLICGFTVSQRKYLIKHMAGHHKDQVPDWCRECNGIFENMDEHRKTHMQKFPCTFCEKMFRANSYVEHVMCHAGAFKCDLCGNMFNSASSLKKHKFLHTNYRPHRCPNCLRGFLQAAALRYHLNNIHGKLSCEKCMKHFHKKDELHQHECVPPDISEQQTENGRNYEDYSNNKLKDNKVAEKISDCPESLSDSDSLKDADENSNDTVDNLDTFEDISFEYCEKCDKKVDNLEKHAANYHSKLMCEICQKEFRSSYKLQLHIQIHNGTVPNECRYCQKKFHHKVKLAEHERTHTKEKPYKCNFCQKSFTQKSVLNTHMRQHTGRPEVCDICGKRFCRKSELRLHLSKHTGEKPHLCSFCGKNFGQKSHLNQHMISHREDRPHQCPFCEKAFKRNELLKGHLRLHSGIKPFSCSYCSYTCYRQYRLREHMKIHTGQVHQCVSEANKDGNV</sequence>
<keyword evidence="3" id="KW-0479">Metal-binding</keyword>
<feature type="domain" description="C2H2-type" evidence="12">
    <location>
        <begin position="422"/>
        <end position="442"/>
    </location>
</feature>
<feature type="domain" description="C2H2-type" evidence="12">
    <location>
        <begin position="561"/>
        <end position="581"/>
    </location>
</feature>
<dbReference type="FunFam" id="3.30.160.60:FF:000145">
    <property type="entry name" value="Zinc finger protein 574"/>
    <property type="match status" value="1"/>
</dbReference>
<keyword evidence="7" id="KW-0805">Transcription regulation</keyword>
<dbReference type="GO" id="GO:0000981">
    <property type="term" value="F:DNA-binding transcription factor activity, RNA polymerase II-specific"/>
    <property type="evidence" value="ECO:0007669"/>
    <property type="project" value="TreeGrafter"/>
</dbReference>
<dbReference type="FunFam" id="3.30.160.60:FF:000097">
    <property type="entry name" value="Zinc finger protein"/>
    <property type="match status" value="1"/>
</dbReference>
<dbReference type="EMBL" id="OU896717">
    <property type="protein sequence ID" value="CAG9814879.1"/>
    <property type="molecule type" value="Genomic_DNA"/>
</dbReference>
<evidence type="ECO:0000256" key="8">
    <source>
        <dbReference type="ARBA" id="ARBA00023125"/>
    </source>
</evidence>
<dbReference type="SUPFAM" id="SSF57667">
    <property type="entry name" value="beta-beta-alpha zinc fingers"/>
    <property type="match status" value="5"/>
</dbReference>
<feature type="domain" description="C2H2-type" evidence="12">
    <location>
        <begin position="533"/>
        <end position="553"/>
    </location>
</feature>
<dbReference type="SMART" id="SM00355">
    <property type="entry name" value="ZnF_C2H2"/>
    <property type="match status" value="12"/>
</dbReference>
<dbReference type="Proteomes" id="UP001153737">
    <property type="component" value="Chromosome 11"/>
</dbReference>
<comment type="subcellular location">
    <subcellularLocation>
        <location evidence="2">Nucleus</location>
    </subcellularLocation>
</comment>
<evidence type="ECO:0000256" key="10">
    <source>
        <dbReference type="ARBA" id="ARBA00023242"/>
    </source>
</evidence>
<dbReference type="GO" id="GO:0008270">
    <property type="term" value="F:zinc ion binding"/>
    <property type="evidence" value="ECO:0007669"/>
    <property type="project" value="UniProtKB-KW"/>
</dbReference>
<feature type="region of interest" description="Disordered" evidence="11">
    <location>
        <begin position="301"/>
        <end position="321"/>
    </location>
</feature>
<evidence type="ECO:0000256" key="1">
    <source>
        <dbReference type="ARBA" id="ARBA00003767"/>
    </source>
</evidence>
<feature type="domain" description="C2H2-type" evidence="12">
    <location>
        <begin position="394"/>
        <end position="414"/>
    </location>
</feature>
<evidence type="ECO:0000256" key="3">
    <source>
        <dbReference type="ARBA" id="ARBA00022723"/>
    </source>
</evidence>
<protein>
    <recommendedName>
        <fullName evidence="12">C2H2-type domain-containing protein</fullName>
    </recommendedName>
</protein>
<evidence type="ECO:0000313" key="14">
    <source>
        <dbReference type="Proteomes" id="UP001153737"/>
    </source>
</evidence>
<evidence type="ECO:0000256" key="11">
    <source>
        <dbReference type="SAM" id="MobiDB-lite"/>
    </source>
</evidence>
<organism evidence="13 14">
    <name type="scientific">Phaedon cochleariae</name>
    <name type="common">Mustard beetle</name>
    <dbReference type="NCBI Taxonomy" id="80249"/>
    <lineage>
        <taxon>Eukaryota</taxon>
        <taxon>Metazoa</taxon>
        <taxon>Ecdysozoa</taxon>
        <taxon>Arthropoda</taxon>
        <taxon>Hexapoda</taxon>
        <taxon>Insecta</taxon>
        <taxon>Pterygota</taxon>
        <taxon>Neoptera</taxon>
        <taxon>Endopterygota</taxon>
        <taxon>Coleoptera</taxon>
        <taxon>Polyphaga</taxon>
        <taxon>Cucujiformia</taxon>
        <taxon>Chrysomeloidea</taxon>
        <taxon>Chrysomelidae</taxon>
        <taxon>Chrysomelinae</taxon>
        <taxon>Chrysomelini</taxon>
        <taxon>Phaedon</taxon>
    </lineage>
</organism>
<accession>A0A9N9SCZ7</accession>
<gene>
    <name evidence="13" type="ORF">PHAECO_LOCUS2536</name>
</gene>
<dbReference type="GO" id="GO:0005634">
    <property type="term" value="C:nucleus"/>
    <property type="evidence" value="ECO:0007669"/>
    <property type="project" value="UniProtKB-SubCell"/>
</dbReference>
<feature type="domain" description="C2H2-type" evidence="12">
    <location>
        <begin position="228"/>
        <end position="248"/>
    </location>
</feature>
<evidence type="ECO:0000256" key="9">
    <source>
        <dbReference type="ARBA" id="ARBA00023163"/>
    </source>
</evidence>
<evidence type="ECO:0000313" key="13">
    <source>
        <dbReference type="EMBL" id="CAG9814879.1"/>
    </source>
</evidence>
<reference evidence="13" key="2">
    <citation type="submission" date="2022-10" db="EMBL/GenBank/DDBJ databases">
        <authorList>
            <consortium name="ENA_rothamsted_submissions"/>
            <consortium name="culmorum"/>
            <person name="King R."/>
        </authorList>
    </citation>
    <scope>NUCLEOTIDE SEQUENCE</scope>
</reference>
<proteinExistence type="predicted"/>
<evidence type="ECO:0000256" key="5">
    <source>
        <dbReference type="ARBA" id="ARBA00022771"/>
    </source>
</evidence>
<keyword evidence="14" id="KW-1185">Reference proteome</keyword>
<evidence type="ECO:0000256" key="6">
    <source>
        <dbReference type="ARBA" id="ARBA00022833"/>
    </source>
</evidence>
<feature type="domain" description="C2H2-type" evidence="12">
    <location>
        <begin position="256"/>
        <end position="277"/>
    </location>
</feature>
<keyword evidence="9" id="KW-0804">Transcription</keyword>
<dbReference type="PROSITE" id="PS00028">
    <property type="entry name" value="ZINC_FINGER_C2H2_1"/>
    <property type="match status" value="11"/>
</dbReference>
<evidence type="ECO:0000256" key="4">
    <source>
        <dbReference type="ARBA" id="ARBA00022737"/>
    </source>
</evidence>
<keyword evidence="10" id="KW-0539">Nucleus</keyword>
<dbReference type="FunFam" id="3.30.160.60:FF:002343">
    <property type="entry name" value="Zinc finger protein 33A"/>
    <property type="match status" value="1"/>
</dbReference>
<keyword evidence="8" id="KW-0238">DNA-binding</keyword>
<dbReference type="OrthoDB" id="6077919at2759"/>
<feature type="region of interest" description="Disordered" evidence="11">
    <location>
        <begin position="93"/>
        <end position="122"/>
    </location>
</feature>
<keyword evidence="5" id="KW-0863">Zinc-finger</keyword>